<dbReference type="STRING" id="405671.SAMN05421827_10869"/>
<protein>
    <submittedName>
        <fullName evidence="4">Tetratricopeptide repeat-containing protein</fullName>
    </submittedName>
</protein>
<dbReference type="RefSeq" id="WP_090500040.1">
    <property type="nucleotide sequence ID" value="NZ_FNCH01000008.1"/>
</dbReference>
<dbReference type="InterPro" id="IPR019734">
    <property type="entry name" value="TPR_rpt"/>
</dbReference>
<dbReference type="GO" id="GO:0006355">
    <property type="term" value="P:regulation of DNA-templated transcription"/>
    <property type="evidence" value="ECO:0007669"/>
    <property type="project" value="InterPro"/>
</dbReference>
<dbReference type="SUPFAM" id="SSF46894">
    <property type="entry name" value="C-terminal effector domain of the bipartite response regulators"/>
    <property type="match status" value="1"/>
</dbReference>
<evidence type="ECO:0000313" key="5">
    <source>
        <dbReference type="Proteomes" id="UP000199643"/>
    </source>
</evidence>
<dbReference type="Proteomes" id="UP000199643">
    <property type="component" value="Unassembled WGS sequence"/>
</dbReference>
<accession>A0A1G7VFQ5</accession>
<dbReference type="GO" id="GO:0003677">
    <property type="term" value="F:DNA binding"/>
    <property type="evidence" value="ECO:0007669"/>
    <property type="project" value="InterPro"/>
</dbReference>
<dbReference type="SMART" id="SM00028">
    <property type="entry name" value="TPR"/>
    <property type="match status" value="6"/>
</dbReference>
<dbReference type="AlphaFoldDB" id="A0A1G7VFQ5"/>
<proteinExistence type="predicted"/>
<evidence type="ECO:0000256" key="2">
    <source>
        <dbReference type="SAM" id="Coils"/>
    </source>
</evidence>
<dbReference type="SUPFAM" id="SSF48452">
    <property type="entry name" value="TPR-like"/>
    <property type="match status" value="2"/>
</dbReference>
<reference evidence="5" key="1">
    <citation type="submission" date="2016-10" db="EMBL/GenBank/DDBJ databases">
        <authorList>
            <person name="Varghese N."/>
            <person name="Submissions S."/>
        </authorList>
    </citation>
    <scope>NUCLEOTIDE SEQUENCE [LARGE SCALE GENOMIC DNA]</scope>
    <source>
        <strain evidence="5">DSM 17933</strain>
    </source>
</reference>
<keyword evidence="3" id="KW-1133">Transmembrane helix</keyword>
<keyword evidence="3" id="KW-0472">Membrane</keyword>
<keyword evidence="5" id="KW-1185">Reference proteome</keyword>
<dbReference type="Pfam" id="PF13181">
    <property type="entry name" value="TPR_8"/>
    <property type="match status" value="1"/>
</dbReference>
<keyword evidence="1" id="KW-0802">TPR repeat</keyword>
<dbReference type="Pfam" id="PF13424">
    <property type="entry name" value="TPR_12"/>
    <property type="match status" value="1"/>
</dbReference>
<dbReference type="OrthoDB" id="1523128at2"/>
<dbReference type="InterPro" id="IPR016032">
    <property type="entry name" value="Sig_transdc_resp-reg_C-effctor"/>
</dbReference>
<keyword evidence="3" id="KW-0812">Transmembrane</keyword>
<feature type="transmembrane region" description="Helical" evidence="3">
    <location>
        <begin position="330"/>
        <end position="350"/>
    </location>
</feature>
<dbReference type="EMBL" id="FNCH01000008">
    <property type="protein sequence ID" value="SDG58527.1"/>
    <property type="molecule type" value="Genomic_DNA"/>
</dbReference>
<gene>
    <name evidence="4" type="ORF">SAMN05421827_10869</name>
</gene>
<dbReference type="PANTHER" id="PTHR10098:SF108">
    <property type="entry name" value="TETRATRICOPEPTIDE REPEAT PROTEIN 28"/>
    <property type="match status" value="1"/>
</dbReference>
<evidence type="ECO:0000256" key="3">
    <source>
        <dbReference type="SAM" id="Phobius"/>
    </source>
</evidence>
<dbReference type="InterPro" id="IPR011990">
    <property type="entry name" value="TPR-like_helical_dom_sf"/>
</dbReference>
<dbReference type="PANTHER" id="PTHR10098">
    <property type="entry name" value="RAPSYN-RELATED"/>
    <property type="match status" value="1"/>
</dbReference>
<keyword evidence="2" id="KW-0175">Coiled coil</keyword>
<feature type="repeat" description="TPR" evidence="1">
    <location>
        <begin position="180"/>
        <end position="213"/>
    </location>
</feature>
<name>A0A1G7VFQ5_9SPHI</name>
<feature type="coiled-coil region" evidence="2">
    <location>
        <begin position="366"/>
        <end position="398"/>
    </location>
</feature>
<evidence type="ECO:0000256" key="1">
    <source>
        <dbReference type="PROSITE-ProRule" id="PRU00339"/>
    </source>
</evidence>
<dbReference type="PROSITE" id="PS50005">
    <property type="entry name" value="TPR"/>
    <property type="match status" value="1"/>
</dbReference>
<dbReference type="Gene3D" id="1.25.40.10">
    <property type="entry name" value="Tetratricopeptide repeat domain"/>
    <property type="match status" value="1"/>
</dbReference>
<evidence type="ECO:0000313" key="4">
    <source>
        <dbReference type="EMBL" id="SDG58527.1"/>
    </source>
</evidence>
<dbReference type="Pfam" id="PF13374">
    <property type="entry name" value="TPR_10"/>
    <property type="match status" value="1"/>
</dbReference>
<sequence>MTKTISVLVFILLFISNVKAGEDRFESIIVLNQKDPTIALARLKKIYAKAIDDNNELLEGKCLQQMGKICYTQGHFSQSLEFFLKADKIFGNTNQPLLMAANLNDAGVLYYYMKQKDKAMHSYRKAIGLYKRLNNLTGQVTVLGNIGQLYEKRQRYDSAFYYQKLALKINEKLNNKSESAKIHENLGSIYEDLERYDSAYVHFKQSLDLYQKDHNKLGSIEVINNLGDILRKTGRYKESIVQTQTALKLAEKMGNVYQLSSCCRDLGKAYELLNNMDSAYHYGKLGYKYTIDLYSVDGARQAAFLQVLYDINKKSDEIIKLKNDRKINRIIAFSSSIVLILLVVLGFVMFSRQRLKLKDQQMLAKQQAIEHDMTSLELKNLQLEEQNLKQLLEVKSRELSTHTLNLIKHNQFLENLRSTLQAMVKEDKRDQKKQMNQILTEINQSFNHERNWKEFTLAFEQVHHQFLENLKKYSHELTSADMRLIALLKMNLDSADIATLLGISTDSLRVSRYRLRKKLNLAQGDNLSAFIQTL</sequence>
<organism evidence="4 5">
    <name type="scientific">Pedobacter terrae</name>
    <dbReference type="NCBI Taxonomy" id="405671"/>
    <lineage>
        <taxon>Bacteria</taxon>
        <taxon>Pseudomonadati</taxon>
        <taxon>Bacteroidota</taxon>
        <taxon>Sphingobacteriia</taxon>
        <taxon>Sphingobacteriales</taxon>
        <taxon>Sphingobacteriaceae</taxon>
        <taxon>Pedobacter</taxon>
    </lineage>
</organism>